<dbReference type="SMART" id="SM00320">
    <property type="entry name" value="WD40"/>
    <property type="match status" value="2"/>
</dbReference>
<protein>
    <recommendedName>
        <fullName evidence="4">Superkiller complex protein 8</fullName>
    </recommendedName>
    <alternativeName>
        <fullName evidence="5">WD repeat-containing protein 61</fullName>
    </alternativeName>
</protein>
<dbReference type="PANTHER" id="PTHR44090:SF1">
    <property type="entry name" value="SUPERKILLER COMPLEX PROTEIN 8"/>
    <property type="match status" value="1"/>
</dbReference>
<organism evidence="6 7">
    <name type="scientific">Bos indicus x Bos taurus</name>
    <name type="common">Hybrid cattle</name>
    <dbReference type="NCBI Taxonomy" id="30522"/>
    <lineage>
        <taxon>Eukaryota</taxon>
        <taxon>Metazoa</taxon>
        <taxon>Chordata</taxon>
        <taxon>Craniata</taxon>
        <taxon>Vertebrata</taxon>
        <taxon>Euteleostomi</taxon>
        <taxon>Mammalia</taxon>
        <taxon>Eutheria</taxon>
        <taxon>Laurasiatheria</taxon>
        <taxon>Artiodactyla</taxon>
        <taxon>Ruminantia</taxon>
        <taxon>Pecora</taxon>
        <taxon>Bovidae</taxon>
        <taxon>Bovinae</taxon>
        <taxon>Bos</taxon>
    </lineage>
</organism>
<keyword evidence="2" id="KW-0677">Repeat</keyword>
<reference evidence="6" key="2">
    <citation type="submission" date="2025-05" db="UniProtKB">
        <authorList>
            <consortium name="Ensembl"/>
        </authorList>
    </citation>
    <scope>IDENTIFICATION</scope>
</reference>
<dbReference type="SUPFAM" id="SSF50978">
    <property type="entry name" value="WD40 repeat-like"/>
    <property type="match status" value="1"/>
</dbReference>
<dbReference type="OMA" id="HMLEANT"/>
<dbReference type="InterPro" id="IPR001680">
    <property type="entry name" value="WD40_rpt"/>
</dbReference>
<dbReference type="InterPro" id="IPR036322">
    <property type="entry name" value="WD40_repeat_dom_sf"/>
</dbReference>
<dbReference type="InterPro" id="IPR051510">
    <property type="entry name" value="SKI8"/>
</dbReference>
<evidence type="ECO:0000313" key="6">
    <source>
        <dbReference type="Ensembl" id="ENSBIXP00000010743.1"/>
    </source>
</evidence>
<dbReference type="Proteomes" id="UP000314981">
    <property type="component" value="Chromosome 18"/>
</dbReference>
<keyword evidence="1" id="KW-0853">WD repeat</keyword>
<dbReference type="Ensembl" id="ENSBIXT00005006364.1">
    <property type="protein sequence ID" value="ENSBIXP00005005438.1"/>
    <property type="gene ID" value="ENSBIXG00005011130.1"/>
</dbReference>
<name>A0A4W2CWQ4_BOBOX</name>
<dbReference type="Gene3D" id="2.130.10.10">
    <property type="entry name" value="YVTN repeat-like/Quinoprotein amine dehydrogenase"/>
    <property type="match status" value="1"/>
</dbReference>
<dbReference type="Proteomes" id="UP000429181">
    <property type="component" value="Chromosome 18"/>
</dbReference>
<reference evidence="7 8" key="1">
    <citation type="submission" date="2018-11" db="EMBL/GenBank/DDBJ databases">
        <title>Haplotype-resolved cattle genomes.</title>
        <authorList>
            <person name="Low W.Y."/>
            <person name="Tearle R."/>
            <person name="Bickhart D.M."/>
            <person name="Rosen B.D."/>
            <person name="Koren S."/>
            <person name="Rhie A."/>
            <person name="Hiendleder S."/>
            <person name="Phillippy A.M."/>
            <person name="Smith T.P.L."/>
            <person name="Williams J.L."/>
        </authorList>
    </citation>
    <scope>NUCLEOTIDE SEQUENCE [LARGE SCALE GENOMIC DNA]</scope>
</reference>
<evidence type="ECO:0000256" key="5">
    <source>
        <dbReference type="ARBA" id="ARBA00041552"/>
    </source>
</evidence>
<comment type="similarity">
    <text evidence="3">Belongs to the SKI8 family.</text>
</comment>
<evidence type="ECO:0000256" key="3">
    <source>
        <dbReference type="ARBA" id="ARBA00038243"/>
    </source>
</evidence>
<dbReference type="Ensembl" id="ENSBIXT00000044780.1">
    <property type="protein sequence ID" value="ENSBIXP00000010743.1"/>
    <property type="gene ID" value="ENSBIXG00000002479.1"/>
</dbReference>
<dbReference type="Pfam" id="PF00400">
    <property type="entry name" value="WD40"/>
    <property type="match status" value="1"/>
</dbReference>
<dbReference type="PANTHER" id="PTHR44090">
    <property type="entry name" value="WD REPEAT-CONTAINING PROTEIN 61"/>
    <property type="match status" value="1"/>
</dbReference>
<dbReference type="InterPro" id="IPR015943">
    <property type="entry name" value="WD40/YVTN_repeat-like_dom_sf"/>
</dbReference>
<evidence type="ECO:0000256" key="1">
    <source>
        <dbReference type="ARBA" id="ARBA00022574"/>
    </source>
</evidence>
<dbReference type="GeneTree" id="ENSGT00940000153533"/>
<evidence type="ECO:0000256" key="4">
    <source>
        <dbReference type="ARBA" id="ARBA00039561"/>
    </source>
</evidence>
<evidence type="ECO:0000256" key="2">
    <source>
        <dbReference type="ARBA" id="ARBA00022737"/>
    </source>
</evidence>
<sequence length="191" mass="21392">MTNQYRPVDAWTLAFSPDSQNLSTRTHVGKVNIFDVESGKNEYSLDIRGKFILSIAYCPDGKFLASRAIGGIISIFDITTGKLLHMLEGHDMPIRSLTFSLESQILVIALDDGFVKICDVQHASLAGTLSVPASWVLNVAFYPVWDVTMRTCVHTFFDHQDQVWGVNTMEMAQKLCLLEKRPGNSQYDCLI</sequence>
<keyword evidence="7" id="KW-1185">Reference proteome</keyword>
<dbReference type="GO" id="GO:0016593">
    <property type="term" value="C:Cdc73/Paf1 complex"/>
    <property type="evidence" value="ECO:0007669"/>
    <property type="project" value="TreeGrafter"/>
</dbReference>
<evidence type="ECO:0000313" key="8">
    <source>
        <dbReference type="Proteomes" id="UP000429181"/>
    </source>
</evidence>
<proteinExistence type="inferred from homology"/>
<evidence type="ECO:0000313" key="7">
    <source>
        <dbReference type="Proteomes" id="UP000314981"/>
    </source>
</evidence>
<dbReference type="AlphaFoldDB" id="A0A4W2CWQ4"/>
<dbReference type="STRING" id="30522.A0A4W2CWQ4"/>
<accession>A0A4W2CWQ4</accession>